<sequence>MRQRELEVHLITNGMLISPQIIGALKQLGVKVMVSIDGATKATYEAIRNGADFDQVVQSARTYAREGLLEAINTTLLKMNYREIPGLFDLAASVGVKRVTIIGLKPCHDFLQKLL</sequence>
<gene>
    <name evidence="6" type="ORF">S01H4_02816</name>
</gene>
<evidence type="ECO:0000256" key="3">
    <source>
        <dbReference type="ARBA" id="ARBA00023004"/>
    </source>
</evidence>
<evidence type="ECO:0000259" key="5">
    <source>
        <dbReference type="Pfam" id="PF04055"/>
    </source>
</evidence>
<feature type="domain" description="Radical SAM core" evidence="5">
    <location>
        <begin position="4"/>
        <end position="90"/>
    </location>
</feature>
<comment type="caution">
    <text evidence="6">The sequence shown here is derived from an EMBL/GenBank/DDBJ whole genome shotgun (WGS) entry which is preliminary data.</text>
</comment>
<reference evidence="6" key="1">
    <citation type="journal article" date="2014" name="Front. Microbiol.">
        <title>High frequency of phylogenetically diverse reductive dehalogenase-homologous genes in deep subseafloor sedimentary metagenomes.</title>
        <authorList>
            <person name="Kawai M."/>
            <person name="Futagami T."/>
            <person name="Toyoda A."/>
            <person name="Takaki Y."/>
            <person name="Nishi S."/>
            <person name="Hori S."/>
            <person name="Arai W."/>
            <person name="Tsubouchi T."/>
            <person name="Morono Y."/>
            <person name="Uchiyama I."/>
            <person name="Ito T."/>
            <person name="Fujiyama A."/>
            <person name="Inagaki F."/>
            <person name="Takami H."/>
        </authorList>
    </citation>
    <scope>NUCLEOTIDE SEQUENCE</scope>
    <source>
        <strain evidence="6">Expedition CK06-06</strain>
    </source>
</reference>
<proteinExistence type="predicted"/>
<dbReference type="GO" id="GO:0051536">
    <property type="term" value="F:iron-sulfur cluster binding"/>
    <property type="evidence" value="ECO:0007669"/>
    <property type="project" value="UniProtKB-KW"/>
</dbReference>
<evidence type="ECO:0000256" key="4">
    <source>
        <dbReference type="ARBA" id="ARBA00023014"/>
    </source>
</evidence>
<organism evidence="6">
    <name type="scientific">marine sediment metagenome</name>
    <dbReference type="NCBI Taxonomy" id="412755"/>
    <lineage>
        <taxon>unclassified sequences</taxon>
        <taxon>metagenomes</taxon>
        <taxon>ecological metagenomes</taxon>
    </lineage>
</organism>
<dbReference type="SUPFAM" id="SSF102114">
    <property type="entry name" value="Radical SAM enzymes"/>
    <property type="match status" value="1"/>
</dbReference>
<dbReference type="InterPro" id="IPR007197">
    <property type="entry name" value="rSAM"/>
</dbReference>
<keyword evidence="2" id="KW-0479">Metal-binding</keyword>
<name>X0ZWY5_9ZZZZ</name>
<dbReference type="InterPro" id="IPR058240">
    <property type="entry name" value="rSAM_sf"/>
</dbReference>
<dbReference type="InterPro" id="IPR050377">
    <property type="entry name" value="Radical_SAM_PqqE_MftC-like"/>
</dbReference>
<dbReference type="EMBL" id="BART01000646">
    <property type="protein sequence ID" value="GAG74029.1"/>
    <property type="molecule type" value="Genomic_DNA"/>
</dbReference>
<dbReference type="CDD" id="cd01335">
    <property type="entry name" value="Radical_SAM"/>
    <property type="match status" value="1"/>
</dbReference>
<keyword evidence="3" id="KW-0408">Iron</keyword>
<evidence type="ECO:0000256" key="1">
    <source>
        <dbReference type="ARBA" id="ARBA00022691"/>
    </source>
</evidence>
<keyword evidence="1" id="KW-0949">S-adenosyl-L-methionine</keyword>
<dbReference type="InterPro" id="IPR013785">
    <property type="entry name" value="Aldolase_TIM"/>
</dbReference>
<dbReference type="GO" id="GO:0003824">
    <property type="term" value="F:catalytic activity"/>
    <property type="evidence" value="ECO:0007669"/>
    <property type="project" value="InterPro"/>
</dbReference>
<dbReference type="GO" id="GO:0046872">
    <property type="term" value="F:metal ion binding"/>
    <property type="evidence" value="ECO:0007669"/>
    <property type="project" value="UniProtKB-KW"/>
</dbReference>
<evidence type="ECO:0000256" key="2">
    <source>
        <dbReference type="ARBA" id="ARBA00022723"/>
    </source>
</evidence>
<accession>X0ZWY5</accession>
<feature type="non-terminal residue" evidence="6">
    <location>
        <position position="115"/>
    </location>
</feature>
<dbReference type="AlphaFoldDB" id="X0ZWY5"/>
<dbReference type="PANTHER" id="PTHR11228:SF7">
    <property type="entry name" value="PQQA PEPTIDE CYCLASE"/>
    <property type="match status" value="1"/>
</dbReference>
<keyword evidence="4" id="KW-0411">Iron-sulfur</keyword>
<dbReference type="Pfam" id="PF04055">
    <property type="entry name" value="Radical_SAM"/>
    <property type="match status" value="1"/>
</dbReference>
<dbReference type="PANTHER" id="PTHR11228">
    <property type="entry name" value="RADICAL SAM DOMAIN PROTEIN"/>
    <property type="match status" value="1"/>
</dbReference>
<dbReference type="Gene3D" id="3.20.20.70">
    <property type="entry name" value="Aldolase class I"/>
    <property type="match status" value="1"/>
</dbReference>
<protein>
    <recommendedName>
        <fullName evidence="5">Radical SAM core domain-containing protein</fullName>
    </recommendedName>
</protein>
<evidence type="ECO:0000313" key="6">
    <source>
        <dbReference type="EMBL" id="GAG74029.1"/>
    </source>
</evidence>